<dbReference type="InterPro" id="IPR035906">
    <property type="entry name" value="MetI-like_sf"/>
</dbReference>
<gene>
    <name evidence="10" type="ORF">GU243_13690</name>
</gene>
<dbReference type="Pfam" id="PF00528">
    <property type="entry name" value="BPD_transp_1"/>
    <property type="match status" value="1"/>
</dbReference>
<feature type="transmembrane region" description="Helical" evidence="7">
    <location>
        <begin position="134"/>
        <end position="155"/>
    </location>
</feature>
<evidence type="ECO:0000256" key="1">
    <source>
        <dbReference type="ARBA" id="ARBA00004651"/>
    </source>
</evidence>
<dbReference type="Proteomes" id="UP000464186">
    <property type="component" value="Chromosome"/>
</dbReference>
<feature type="compositionally biased region" description="Polar residues" evidence="8">
    <location>
        <begin position="1"/>
        <end position="14"/>
    </location>
</feature>
<feature type="transmembrane region" description="Helical" evidence="7">
    <location>
        <begin position="293"/>
        <end position="312"/>
    </location>
</feature>
<name>A0A6P1NQD2_9MICC</name>
<evidence type="ECO:0000256" key="6">
    <source>
        <dbReference type="ARBA" id="ARBA00023136"/>
    </source>
</evidence>
<dbReference type="PANTHER" id="PTHR30193:SF41">
    <property type="entry name" value="DIACETYLCHITOBIOSE UPTAKE SYSTEM PERMEASE PROTEIN NGCF"/>
    <property type="match status" value="1"/>
</dbReference>
<comment type="subcellular location">
    <subcellularLocation>
        <location evidence="1 7">Cell membrane</location>
        <topology evidence="1 7">Multi-pass membrane protein</topology>
    </subcellularLocation>
</comment>
<dbReference type="InterPro" id="IPR051393">
    <property type="entry name" value="ABC_transporter_permease"/>
</dbReference>
<comment type="similarity">
    <text evidence="7">Belongs to the binding-protein-dependent transport system permease family.</text>
</comment>
<keyword evidence="4 7" id="KW-0812">Transmembrane</keyword>
<feature type="region of interest" description="Disordered" evidence="8">
    <location>
        <begin position="1"/>
        <end position="33"/>
    </location>
</feature>
<evidence type="ECO:0000313" key="10">
    <source>
        <dbReference type="EMBL" id="QHK20610.1"/>
    </source>
</evidence>
<dbReference type="CDD" id="cd06261">
    <property type="entry name" value="TM_PBP2"/>
    <property type="match status" value="1"/>
</dbReference>
<dbReference type="Gene3D" id="1.10.3720.10">
    <property type="entry name" value="MetI-like"/>
    <property type="match status" value="1"/>
</dbReference>
<sequence>MSSSLASRRSTGQPDTAPGIQPQPTRRPSQSRTRSNLSGWGFAAPFLVFFLVFLVWPILYGIYMSLTGKSLTGANDSLIGFANYAEALADADMWRSLGNTLYFTVISTVPLVLVALVMAALLNVGLPAQWLWRLSYFAPYLLASTVVSLFFTWMYNPQLGLINDFLSKLGLPKVAWLNDPNVAMWAIVIATLWWTVGFNFLLYLAAMQNIPAQHYEAASLDGAGAWRQFFSITLPQLTPTTVMIVLLQILASLKIFDQVYQMTAGGPGGSTRPVVQYIFETGFTGYRLGYSAAISYIFFGLIVLVSVMQFAVTRRRSA</sequence>
<keyword evidence="2 7" id="KW-0813">Transport</keyword>
<evidence type="ECO:0000256" key="8">
    <source>
        <dbReference type="SAM" id="MobiDB-lite"/>
    </source>
</evidence>
<feature type="transmembrane region" description="Helical" evidence="7">
    <location>
        <begin position="182"/>
        <end position="205"/>
    </location>
</feature>
<protein>
    <submittedName>
        <fullName evidence="10">ABC transporter permease subunit</fullName>
    </submittedName>
</protein>
<feature type="transmembrane region" description="Helical" evidence="7">
    <location>
        <begin position="237"/>
        <end position="256"/>
    </location>
</feature>
<proteinExistence type="inferred from homology"/>
<dbReference type="AlphaFoldDB" id="A0A6P1NQD2"/>
<dbReference type="KEGG" id="psey:GU243_13690"/>
<evidence type="ECO:0000256" key="7">
    <source>
        <dbReference type="RuleBase" id="RU363032"/>
    </source>
</evidence>
<keyword evidence="6 7" id="KW-0472">Membrane</keyword>
<evidence type="ECO:0000256" key="2">
    <source>
        <dbReference type="ARBA" id="ARBA00022448"/>
    </source>
</evidence>
<keyword evidence="5 7" id="KW-1133">Transmembrane helix</keyword>
<evidence type="ECO:0000313" key="11">
    <source>
        <dbReference type="Proteomes" id="UP000464186"/>
    </source>
</evidence>
<dbReference type="PROSITE" id="PS50928">
    <property type="entry name" value="ABC_TM1"/>
    <property type="match status" value="1"/>
</dbReference>
<dbReference type="SUPFAM" id="SSF161098">
    <property type="entry name" value="MetI-like"/>
    <property type="match status" value="1"/>
</dbReference>
<evidence type="ECO:0000256" key="5">
    <source>
        <dbReference type="ARBA" id="ARBA00022989"/>
    </source>
</evidence>
<feature type="transmembrane region" description="Helical" evidence="7">
    <location>
        <begin position="101"/>
        <end position="122"/>
    </location>
</feature>
<dbReference type="InterPro" id="IPR000515">
    <property type="entry name" value="MetI-like"/>
</dbReference>
<organism evidence="10 11">
    <name type="scientific">Pseudarthrobacter psychrotolerans</name>
    <dbReference type="NCBI Taxonomy" id="2697569"/>
    <lineage>
        <taxon>Bacteria</taxon>
        <taxon>Bacillati</taxon>
        <taxon>Actinomycetota</taxon>
        <taxon>Actinomycetes</taxon>
        <taxon>Micrococcales</taxon>
        <taxon>Micrococcaceae</taxon>
        <taxon>Pseudarthrobacter</taxon>
    </lineage>
</organism>
<evidence type="ECO:0000259" key="9">
    <source>
        <dbReference type="PROSITE" id="PS50928"/>
    </source>
</evidence>
<reference evidence="10 11" key="1">
    <citation type="submission" date="2020-01" db="EMBL/GenBank/DDBJ databases">
        <title>Pseudarthrobacter psychrotolerans sp. nov., isolated from antarctic soil.</title>
        <authorList>
            <person name="Shin Y."/>
            <person name="Park W."/>
        </authorList>
    </citation>
    <scope>NUCLEOTIDE SEQUENCE [LARGE SCALE GENOMIC DNA]</scope>
    <source>
        <strain evidence="10 11">YJ56</strain>
    </source>
</reference>
<dbReference type="EMBL" id="CP047898">
    <property type="protein sequence ID" value="QHK20610.1"/>
    <property type="molecule type" value="Genomic_DNA"/>
</dbReference>
<keyword evidence="3" id="KW-1003">Cell membrane</keyword>
<keyword evidence="11" id="KW-1185">Reference proteome</keyword>
<dbReference type="GO" id="GO:0055085">
    <property type="term" value="P:transmembrane transport"/>
    <property type="evidence" value="ECO:0007669"/>
    <property type="project" value="InterPro"/>
</dbReference>
<feature type="domain" description="ABC transmembrane type-1" evidence="9">
    <location>
        <begin position="97"/>
        <end position="309"/>
    </location>
</feature>
<dbReference type="GO" id="GO:0005886">
    <property type="term" value="C:plasma membrane"/>
    <property type="evidence" value="ECO:0007669"/>
    <property type="project" value="UniProtKB-SubCell"/>
</dbReference>
<feature type="transmembrane region" description="Helical" evidence="7">
    <location>
        <begin position="37"/>
        <end position="63"/>
    </location>
</feature>
<evidence type="ECO:0000256" key="4">
    <source>
        <dbReference type="ARBA" id="ARBA00022692"/>
    </source>
</evidence>
<dbReference type="PANTHER" id="PTHR30193">
    <property type="entry name" value="ABC TRANSPORTER PERMEASE PROTEIN"/>
    <property type="match status" value="1"/>
</dbReference>
<accession>A0A6P1NQD2</accession>
<evidence type="ECO:0000256" key="3">
    <source>
        <dbReference type="ARBA" id="ARBA00022475"/>
    </source>
</evidence>
<feature type="compositionally biased region" description="Low complexity" evidence="8">
    <location>
        <begin position="22"/>
        <end position="33"/>
    </location>
</feature>